<dbReference type="EMBL" id="MCFI01000012">
    <property type="protein sequence ID" value="ORY80843.1"/>
    <property type="molecule type" value="Genomic_DNA"/>
</dbReference>
<dbReference type="GeneID" id="63788958"/>
<protein>
    <recommendedName>
        <fullName evidence="5">Extracellular membrane protein CFEM domain-containing protein</fullName>
    </recommendedName>
</protein>
<gene>
    <name evidence="3" type="ORF">BCR37DRAFT_54586</name>
</gene>
<evidence type="ECO:0000256" key="1">
    <source>
        <dbReference type="SAM" id="MobiDB-lite"/>
    </source>
</evidence>
<evidence type="ECO:0000313" key="3">
    <source>
        <dbReference type="EMBL" id="ORY80843.1"/>
    </source>
</evidence>
<dbReference type="AlphaFoldDB" id="A0A1Y2FAE2"/>
<accession>A0A1Y2FAE2</accession>
<proteinExistence type="predicted"/>
<feature type="signal peptide" evidence="2">
    <location>
        <begin position="1"/>
        <end position="28"/>
    </location>
</feature>
<sequence length="413" mass="45268">MRAPSTTAFLWLFLISLYTVLLHHNVTATAVRTKRPSSSQVPHSRKRPKLGTSTSAPAAGGTVIPLPGTAKHSSHSNDPNDEGNEPECRNVSVGYHIMFNPAEESANEPETSGVRPIHSPSTLALASREPCFTPCERKITDFINNVARAAKARTERPPKCWASRKFSVVQRRARSVGCDASLALGCSLPPLCECTFNLMVPDQMDDENKSAAYSTKSICDLHYFPAIISIDLVSIGKDPRTQFTNLQLQGRAAVAEQSWPLFGWRSMPGKAVQVAGPYSCPKPEKTLPSWKSRESRANKIVKEICLCPNNQAYGLEGDPLCSHRELVCETITMTQAMDNLRRGGGDLLGIYMGRFPQLKEYVEPIPGTAIAANQVQRQDWERMLPAAASNLAKGLTFDLNLAAPENDEDGHEL</sequence>
<feature type="region of interest" description="Disordered" evidence="1">
    <location>
        <begin position="30"/>
        <end position="87"/>
    </location>
</feature>
<comment type="caution">
    <text evidence="3">The sequence shown here is derived from an EMBL/GenBank/DDBJ whole genome shotgun (WGS) entry which is preliminary data.</text>
</comment>
<feature type="compositionally biased region" description="Polar residues" evidence="1">
    <location>
        <begin position="30"/>
        <end position="42"/>
    </location>
</feature>
<reference evidence="3 4" key="1">
    <citation type="submission" date="2016-07" db="EMBL/GenBank/DDBJ databases">
        <title>Pervasive Adenine N6-methylation of Active Genes in Fungi.</title>
        <authorList>
            <consortium name="DOE Joint Genome Institute"/>
            <person name="Mondo S.J."/>
            <person name="Dannebaum R.O."/>
            <person name="Kuo R.C."/>
            <person name="Labutti K."/>
            <person name="Haridas S."/>
            <person name="Kuo A."/>
            <person name="Salamov A."/>
            <person name="Ahrendt S.R."/>
            <person name="Lipzen A."/>
            <person name="Sullivan W."/>
            <person name="Andreopoulos W.B."/>
            <person name="Clum A."/>
            <person name="Lindquist E."/>
            <person name="Daum C."/>
            <person name="Ramamoorthy G.K."/>
            <person name="Gryganskyi A."/>
            <person name="Culley D."/>
            <person name="Magnuson J.K."/>
            <person name="James T.Y."/>
            <person name="O'Malley M.A."/>
            <person name="Stajich J.E."/>
            <person name="Spatafora J.W."/>
            <person name="Visel A."/>
            <person name="Grigoriev I.V."/>
        </authorList>
    </citation>
    <scope>NUCLEOTIDE SEQUENCE [LARGE SCALE GENOMIC DNA]</scope>
    <source>
        <strain evidence="3 4">12-1054</strain>
    </source>
</reference>
<keyword evidence="2" id="KW-0732">Signal</keyword>
<name>A0A1Y2FAE2_PROLT</name>
<evidence type="ECO:0000313" key="4">
    <source>
        <dbReference type="Proteomes" id="UP000193685"/>
    </source>
</evidence>
<organism evidence="3 4">
    <name type="scientific">Protomyces lactucae-debilis</name>
    <dbReference type="NCBI Taxonomy" id="2754530"/>
    <lineage>
        <taxon>Eukaryota</taxon>
        <taxon>Fungi</taxon>
        <taxon>Dikarya</taxon>
        <taxon>Ascomycota</taxon>
        <taxon>Taphrinomycotina</taxon>
        <taxon>Taphrinomycetes</taxon>
        <taxon>Taphrinales</taxon>
        <taxon>Protomycetaceae</taxon>
        <taxon>Protomyces</taxon>
    </lineage>
</organism>
<dbReference type="Proteomes" id="UP000193685">
    <property type="component" value="Unassembled WGS sequence"/>
</dbReference>
<feature type="chain" id="PRO_5013141589" description="Extracellular membrane protein CFEM domain-containing protein" evidence="2">
    <location>
        <begin position="29"/>
        <end position="413"/>
    </location>
</feature>
<evidence type="ECO:0008006" key="5">
    <source>
        <dbReference type="Google" id="ProtNLM"/>
    </source>
</evidence>
<dbReference type="RefSeq" id="XP_040724488.1">
    <property type="nucleotide sequence ID" value="XM_040872359.1"/>
</dbReference>
<evidence type="ECO:0000256" key="2">
    <source>
        <dbReference type="SAM" id="SignalP"/>
    </source>
</evidence>
<keyword evidence="4" id="KW-1185">Reference proteome</keyword>